<name>A0A7S0MDJ6_9CRYP</name>
<reference evidence="1" key="1">
    <citation type="submission" date="2021-01" db="EMBL/GenBank/DDBJ databases">
        <authorList>
            <person name="Corre E."/>
            <person name="Pelletier E."/>
            <person name="Niang G."/>
            <person name="Scheremetjew M."/>
            <person name="Finn R."/>
            <person name="Kale V."/>
            <person name="Holt S."/>
            <person name="Cochrane G."/>
            <person name="Meng A."/>
            <person name="Brown T."/>
            <person name="Cohen L."/>
        </authorList>
    </citation>
    <scope>NUCLEOTIDE SEQUENCE</scope>
    <source>
        <strain evidence="1">CCAP979/52</strain>
    </source>
</reference>
<dbReference type="EMBL" id="HBEZ01029187">
    <property type="protein sequence ID" value="CAD8638451.1"/>
    <property type="molecule type" value="Transcribed_RNA"/>
</dbReference>
<evidence type="ECO:0000313" key="1">
    <source>
        <dbReference type="EMBL" id="CAD8638451.1"/>
    </source>
</evidence>
<sequence>MTGLCGACTCDMEDLSFPGNRGILRACSTLVSVGEGSDEMVVDLHRMLGRSGAAKPDPMARFEKLDDPNDGFKARWNLPSGPASRRDCGACGARGVDAKGGMPDDCSLAPGCPFARK</sequence>
<dbReference type="AlphaFoldDB" id="A0A7S0MDJ6"/>
<gene>
    <name evidence="1" type="ORF">CCUR1050_LOCUS16135</name>
</gene>
<accession>A0A7S0MDJ6</accession>
<proteinExistence type="predicted"/>
<organism evidence="1">
    <name type="scientific">Cryptomonas curvata</name>
    <dbReference type="NCBI Taxonomy" id="233186"/>
    <lineage>
        <taxon>Eukaryota</taxon>
        <taxon>Cryptophyceae</taxon>
        <taxon>Cryptomonadales</taxon>
        <taxon>Cryptomonadaceae</taxon>
        <taxon>Cryptomonas</taxon>
    </lineage>
</organism>
<protein>
    <submittedName>
        <fullName evidence="1">Uncharacterized protein</fullName>
    </submittedName>
</protein>